<dbReference type="CDD" id="cd01949">
    <property type="entry name" value="GGDEF"/>
    <property type="match status" value="1"/>
</dbReference>
<proteinExistence type="predicted"/>
<name>A0A7W2FTJ9_9VIBR</name>
<dbReference type="SMART" id="SM00062">
    <property type="entry name" value="PBPb"/>
    <property type="match status" value="1"/>
</dbReference>
<dbReference type="Pfam" id="PF00990">
    <property type="entry name" value="GGDEF"/>
    <property type="match status" value="1"/>
</dbReference>
<dbReference type="GO" id="GO:1902201">
    <property type="term" value="P:negative regulation of bacterial-type flagellum-dependent cell motility"/>
    <property type="evidence" value="ECO:0007669"/>
    <property type="project" value="TreeGrafter"/>
</dbReference>
<dbReference type="InterPro" id="IPR050469">
    <property type="entry name" value="Diguanylate_Cyclase"/>
</dbReference>
<dbReference type="InterPro" id="IPR029787">
    <property type="entry name" value="Nucleotide_cyclase"/>
</dbReference>
<dbReference type="Gene3D" id="3.40.190.10">
    <property type="entry name" value="Periplasmic binding protein-like II"/>
    <property type="match status" value="2"/>
</dbReference>
<dbReference type="GO" id="GO:0052621">
    <property type="term" value="F:diguanylate cyclase activity"/>
    <property type="evidence" value="ECO:0007669"/>
    <property type="project" value="UniProtKB-EC"/>
</dbReference>
<evidence type="ECO:0000313" key="5">
    <source>
        <dbReference type="EMBL" id="MBA5764024.1"/>
    </source>
</evidence>
<feature type="domain" description="GGDEF" evidence="4">
    <location>
        <begin position="313"/>
        <end position="442"/>
    </location>
</feature>
<dbReference type="EC" id="2.7.7.65" evidence="2"/>
<dbReference type="SUPFAM" id="SSF55073">
    <property type="entry name" value="Nucleotide cyclase"/>
    <property type="match status" value="1"/>
</dbReference>
<organism evidence="5 6">
    <name type="scientific">Vibrio marinisediminis</name>
    <dbReference type="NCBI Taxonomy" id="2758441"/>
    <lineage>
        <taxon>Bacteria</taxon>
        <taxon>Pseudomonadati</taxon>
        <taxon>Pseudomonadota</taxon>
        <taxon>Gammaproteobacteria</taxon>
        <taxon>Vibrionales</taxon>
        <taxon>Vibrionaceae</taxon>
        <taxon>Vibrio</taxon>
    </lineage>
</organism>
<dbReference type="AlphaFoldDB" id="A0A7W2FTJ9"/>
<dbReference type="EMBL" id="JACFYF010000013">
    <property type="protein sequence ID" value="MBA5764024.1"/>
    <property type="molecule type" value="Genomic_DNA"/>
</dbReference>
<evidence type="ECO:0000313" key="6">
    <source>
        <dbReference type="Proteomes" id="UP000571701"/>
    </source>
</evidence>
<dbReference type="PANTHER" id="PTHR45138:SF5">
    <property type="entry name" value="BIFUNCTIONAL PERIPLASMIC SUBSTRATE BINDING PROTEIN_CYTOPLASMIC DIGUANYLATE CYCLASE"/>
    <property type="match status" value="1"/>
</dbReference>
<dbReference type="InterPro" id="IPR043128">
    <property type="entry name" value="Rev_trsase/Diguanyl_cyclase"/>
</dbReference>
<dbReference type="Pfam" id="PF00497">
    <property type="entry name" value="SBP_bac_3"/>
    <property type="match status" value="1"/>
</dbReference>
<keyword evidence="3" id="KW-1133">Transmembrane helix</keyword>
<dbReference type="PROSITE" id="PS50887">
    <property type="entry name" value="GGDEF"/>
    <property type="match status" value="1"/>
</dbReference>
<dbReference type="GO" id="GO:0043709">
    <property type="term" value="P:cell adhesion involved in single-species biofilm formation"/>
    <property type="evidence" value="ECO:0007669"/>
    <property type="project" value="TreeGrafter"/>
</dbReference>
<gene>
    <name evidence="5" type="ORF">H2O73_16790</name>
</gene>
<protein>
    <recommendedName>
        <fullName evidence="2">diguanylate cyclase</fullName>
        <ecNumber evidence="2">2.7.7.65</ecNumber>
    </recommendedName>
</protein>
<dbReference type="InterPro" id="IPR000160">
    <property type="entry name" value="GGDEF_dom"/>
</dbReference>
<dbReference type="GO" id="GO:0005886">
    <property type="term" value="C:plasma membrane"/>
    <property type="evidence" value="ECO:0007669"/>
    <property type="project" value="TreeGrafter"/>
</dbReference>
<evidence type="ECO:0000256" key="3">
    <source>
        <dbReference type="SAM" id="Phobius"/>
    </source>
</evidence>
<dbReference type="SMART" id="SM00267">
    <property type="entry name" value="GGDEF"/>
    <property type="match status" value="1"/>
</dbReference>
<keyword evidence="3" id="KW-0812">Transmembrane</keyword>
<dbReference type="InterPro" id="IPR001638">
    <property type="entry name" value="Solute-binding_3/MltF_N"/>
</dbReference>
<dbReference type="CDD" id="cd13706">
    <property type="entry name" value="PBP2_HisK_like_1"/>
    <property type="match status" value="1"/>
</dbReference>
<accession>A0A7W2FTJ9</accession>
<comment type="cofactor">
    <cofactor evidence="1">
        <name>Mg(2+)</name>
        <dbReference type="ChEBI" id="CHEBI:18420"/>
    </cofactor>
</comment>
<dbReference type="Proteomes" id="UP000571701">
    <property type="component" value="Unassembled WGS sequence"/>
</dbReference>
<reference evidence="5 6" key="1">
    <citation type="submission" date="2020-07" db="EMBL/GenBank/DDBJ databases">
        <title>Vibrio marinisediminis sp. nov., isolated from marine sediment.</title>
        <authorList>
            <person name="Ji X."/>
        </authorList>
    </citation>
    <scope>NUCLEOTIDE SEQUENCE [LARGE SCALE GENOMIC DNA]</scope>
    <source>
        <strain evidence="5 6">404</strain>
    </source>
</reference>
<sequence>MFVAPLYASAHQNNPESLVIANSKAWKPFSFINENGQPDGILVDYWREYSRMTGTPVTFLLVDWNESLQAVKDGRADVHGGLLWSRERDVYLDYGQSIMRVETQLFINRNRLNIDVAELLSGKHSFVLGVVEGGIEHSFAIESYPNVAVITFDNNADMIAAAFKGEIDGFIAERQVAHFYFHSSKANLQFTSVKHLYSGLLRPATSQGHHDLLTRLMHGMASVSNESKQKIFSRWMYIETVYPNYLIPILTAAFVIAVFSYMILLRITVRSKTKELEKANSELKYLSETDQLTGLSNRYHFYSQFSNRVANNDSVCIMLFDIDDFKTINDTYGHQVGDVVIRSVGQAALKVIKSPHLIGRIGGEEFAVVCTNIDIAQAKSLSERLCHSIRALVLFEDQTRVTVSLGCAYYHIASADISLSEADSLMYQAKAKGKDQFVLAQYWQLPLHDNEKTA</sequence>
<evidence type="ECO:0000256" key="1">
    <source>
        <dbReference type="ARBA" id="ARBA00001946"/>
    </source>
</evidence>
<dbReference type="Gene3D" id="3.30.70.270">
    <property type="match status" value="1"/>
</dbReference>
<keyword evidence="3" id="KW-0472">Membrane</keyword>
<evidence type="ECO:0000256" key="2">
    <source>
        <dbReference type="ARBA" id="ARBA00012528"/>
    </source>
</evidence>
<feature type="transmembrane region" description="Helical" evidence="3">
    <location>
        <begin position="245"/>
        <end position="264"/>
    </location>
</feature>
<evidence type="ECO:0000259" key="4">
    <source>
        <dbReference type="PROSITE" id="PS50887"/>
    </source>
</evidence>
<keyword evidence="6" id="KW-1185">Reference proteome</keyword>
<dbReference type="NCBIfam" id="TIGR00254">
    <property type="entry name" value="GGDEF"/>
    <property type="match status" value="1"/>
</dbReference>
<dbReference type="FunFam" id="3.30.70.270:FF:000001">
    <property type="entry name" value="Diguanylate cyclase domain protein"/>
    <property type="match status" value="1"/>
</dbReference>
<comment type="caution">
    <text evidence="5">The sequence shown here is derived from an EMBL/GenBank/DDBJ whole genome shotgun (WGS) entry which is preliminary data.</text>
</comment>
<dbReference type="SUPFAM" id="SSF53850">
    <property type="entry name" value="Periplasmic binding protein-like II"/>
    <property type="match status" value="1"/>
</dbReference>
<dbReference type="PANTHER" id="PTHR45138">
    <property type="entry name" value="REGULATORY COMPONENTS OF SENSORY TRANSDUCTION SYSTEM"/>
    <property type="match status" value="1"/>
</dbReference>